<dbReference type="HOGENOM" id="CLU_365634_0_0_1"/>
<proteinExistence type="predicted"/>
<feature type="compositionally biased region" description="Polar residues" evidence="1">
    <location>
        <begin position="230"/>
        <end position="244"/>
    </location>
</feature>
<dbReference type="eggNOG" id="ENOG502T60U">
    <property type="taxonomic scope" value="Eukaryota"/>
</dbReference>
<feature type="region of interest" description="Disordered" evidence="1">
    <location>
        <begin position="1"/>
        <end position="95"/>
    </location>
</feature>
<evidence type="ECO:0000313" key="2">
    <source>
        <dbReference type="EMBL" id="EHY55930.1"/>
    </source>
</evidence>
<feature type="compositionally biased region" description="Basic and acidic residues" evidence="1">
    <location>
        <begin position="213"/>
        <end position="223"/>
    </location>
</feature>
<sequence length="778" mass="85167">MENSPASNPSTNSSRKSTQSGHLPGTPKPPFDPPRRRSSLFFTRVLQYSQSPKTPSRGSSNLAENPQSASGLPTSSIARKRLTSPLTRSVAMPGHVAQMQRLFQTAKASLRLDVRYASSPSGAIDSRLPTSPEEESASSTDSCTQFVKAESETPSKEWRYSRAPRLLAEFDIDVREPFPDASPQLPELLSVGTDQRGAEVAEPPSSGFTSPADRPELDHRESDDIVLPSSMDQTVSTDGANAQDDNPRLSASALEGPLTDLRVSSEADMDVDLTDDSPIVNLLNRRSREIVVHRQTSPKVKENITLSAPAKAAADSARVKRGMLSDLFSKHQPRTESDIDVSSSGSGDSSKPAMTPCPDPLLHERGPVVLCPNPGLHYGSCTPSSFAYSGATPSPNMQHHHGHHQHAMHSAIPQPPMPFNRATATGSPMPILKVKSPPVSPGRMRNRPHDAWNDAQQVAQRQHPRHHREQLNREFLHRDFLPRSAENFRPGWYYAKENLPALKPPGPAMYSFSTAAAKVVGHDPAPDSRIRDSYRTDTLTPLARPPTRFRKNGIIALASARGVGKYYATPAYGPRPPSRSSHSRPVHLPDSQRFRSSPPRSFADSSRITYPRKRSRELDTPSIDPLEDVAERERPVDPKLALEEGEEIIEVDEETRAAVRMSLYGATTLDEPNSAGRSMKELNPNVVAGRKGTRSSAGRKKRRPSYWDGDLEEVVQSPAARHVVSSPVKKDDVRSQQAEVEFEEDSGVGGIPMTDGEIIVGDLVEDRTEAGEDTKMLG</sequence>
<accession>H6BVQ4</accession>
<dbReference type="GeneID" id="20308678"/>
<feature type="region of interest" description="Disordered" evidence="1">
    <location>
        <begin position="685"/>
        <end position="757"/>
    </location>
</feature>
<feature type="compositionally biased region" description="Low complexity" evidence="1">
    <location>
        <begin position="589"/>
        <end position="607"/>
    </location>
</feature>
<feature type="compositionally biased region" description="Basic and acidic residues" evidence="1">
    <location>
        <begin position="522"/>
        <end position="535"/>
    </location>
</feature>
<protein>
    <submittedName>
        <fullName evidence="2">Uncharacterized protein</fullName>
    </submittedName>
</protein>
<feature type="region of interest" description="Disordered" evidence="1">
    <location>
        <begin position="327"/>
        <end position="360"/>
    </location>
</feature>
<dbReference type="EMBL" id="JH226132">
    <property type="protein sequence ID" value="EHY55930.1"/>
    <property type="molecule type" value="Genomic_DNA"/>
</dbReference>
<feature type="compositionally biased region" description="Basic and acidic residues" evidence="1">
    <location>
        <begin position="629"/>
        <end position="641"/>
    </location>
</feature>
<gene>
    <name evidence="2" type="ORF">HMPREF1120_04039</name>
</gene>
<feature type="region of interest" description="Disordered" evidence="1">
    <location>
        <begin position="522"/>
        <end position="546"/>
    </location>
</feature>
<organism evidence="2 3">
    <name type="scientific">Exophiala dermatitidis (strain ATCC 34100 / CBS 525.76 / NIH/UT8656)</name>
    <name type="common">Black yeast</name>
    <name type="synonym">Wangiella dermatitidis</name>
    <dbReference type="NCBI Taxonomy" id="858893"/>
    <lineage>
        <taxon>Eukaryota</taxon>
        <taxon>Fungi</taxon>
        <taxon>Dikarya</taxon>
        <taxon>Ascomycota</taxon>
        <taxon>Pezizomycotina</taxon>
        <taxon>Eurotiomycetes</taxon>
        <taxon>Chaetothyriomycetidae</taxon>
        <taxon>Chaetothyriales</taxon>
        <taxon>Herpotrichiellaceae</taxon>
        <taxon>Exophiala</taxon>
    </lineage>
</organism>
<keyword evidence="3" id="KW-1185">Reference proteome</keyword>
<dbReference type="AlphaFoldDB" id="H6BVQ4"/>
<feature type="compositionally biased region" description="Polar residues" evidence="1">
    <location>
        <begin position="46"/>
        <end position="77"/>
    </location>
</feature>
<feature type="region of interest" description="Disordered" evidence="1">
    <location>
        <begin position="118"/>
        <end position="157"/>
    </location>
</feature>
<evidence type="ECO:0000313" key="3">
    <source>
        <dbReference type="Proteomes" id="UP000007304"/>
    </source>
</evidence>
<evidence type="ECO:0000256" key="1">
    <source>
        <dbReference type="SAM" id="MobiDB-lite"/>
    </source>
</evidence>
<dbReference type="RefSeq" id="XP_009156391.1">
    <property type="nucleotide sequence ID" value="XM_009158143.1"/>
</dbReference>
<feature type="region of interest" description="Disordered" evidence="1">
    <location>
        <begin position="568"/>
        <end position="641"/>
    </location>
</feature>
<dbReference type="OMA" id="AMYSFST"/>
<dbReference type="InParanoid" id="H6BVQ4"/>
<feature type="compositionally biased region" description="Basic residues" evidence="1">
    <location>
        <begin position="691"/>
        <end position="704"/>
    </location>
</feature>
<dbReference type="OrthoDB" id="4155977at2759"/>
<name>H6BVQ4_EXODN</name>
<dbReference type="VEuPathDB" id="FungiDB:HMPREF1120_04039"/>
<feature type="compositionally biased region" description="Low complexity" evidence="1">
    <location>
        <begin position="340"/>
        <end position="350"/>
    </location>
</feature>
<dbReference type="Proteomes" id="UP000007304">
    <property type="component" value="Unassembled WGS sequence"/>
</dbReference>
<feature type="compositionally biased region" description="Low complexity" evidence="1">
    <location>
        <begin position="1"/>
        <end position="14"/>
    </location>
</feature>
<reference evidence="2" key="1">
    <citation type="submission" date="2011-07" db="EMBL/GenBank/DDBJ databases">
        <title>The Genome Sequence of Exophiala (Wangiella) dermatitidis NIH/UT8656.</title>
        <authorList>
            <consortium name="The Broad Institute Genome Sequencing Platform"/>
            <person name="Cuomo C."/>
            <person name="Wang Z."/>
            <person name="Hunicke-Smith S."/>
            <person name="Szanislo P.J."/>
            <person name="Earl A."/>
            <person name="Young S.K."/>
            <person name="Zeng Q."/>
            <person name="Gargeya S."/>
            <person name="Fitzgerald M."/>
            <person name="Haas B."/>
            <person name="Abouelleil A."/>
            <person name="Alvarado L."/>
            <person name="Arachchi H.M."/>
            <person name="Berlin A."/>
            <person name="Brown A."/>
            <person name="Chapman S.B."/>
            <person name="Chen Z."/>
            <person name="Dunbar C."/>
            <person name="Freedman E."/>
            <person name="Gearin G."/>
            <person name="Gellesch M."/>
            <person name="Goldberg J."/>
            <person name="Griggs A."/>
            <person name="Gujja S."/>
            <person name="Heiman D."/>
            <person name="Howarth C."/>
            <person name="Larson L."/>
            <person name="Lui A."/>
            <person name="MacDonald P.J.P."/>
            <person name="Montmayeur A."/>
            <person name="Murphy C."/>
            <person name="Neiman D."/>
            <person name="Pearson M."/>
            <person name="Priest M."/>
            <person name="Roberts A."/>
            <person name="Saif S."/>
            <person name="Shea T."/>
            <person name="Shenoy N."/>
            <person name="Sisk P."/>
            <person name="Stolte C."/>
            <person name="Sykes S."/>
            <person name="Wortman J."/>
            <person name="Nusbaum C."/>
            <person name="Birren B."/>
        </authorList>
    </citation>
    <scope>NUCLEOTIDE SEQUENCE</scope>
    <source>
        <strain evidence="2">NIH/UT8656</strain>
    </source>
</reference>
<feature type="region of interest" description="Disordered" evidence="1">
    <location>
        <begin position="194"/>
        <end position="256"/>
    </location>
</feature>